<reference evidence="3 4" key="3">
    <citation type="submission" date="2023-06" db="EMBL/GenBank/DDBJ databases">
        <authorList>
            <person name="Zeman M."/>
            <person name="Kubasova T."/>
            <person name="Jahodarova E."/>
            <person name="Nykrynova M."/>
            <person name="Rychlik I."/>
        </authorList>
    </citation>
    <scope>NUCLEOTIDE SEQUENCE [LARGE SCALE GENOMIC DNA]</scope>
    <source>
        <strain evidence="3 4">153_Feed</strain>
    </source>
</reference>
<sequence length="320" mass="35757">MLGKRETLALLDQDNIAYELYEHEAVFTVEQAHAAGIPHQELGAKNLFLRDDKHRAYYLVCLPDEKDVSLREIQERLGSRRLSFASERDLGEMLGLVPGSVTPLGALNDTEGCVEVVIDQELVDAGRVTVHPCDNTATVLLATKDLIALLREYGHTVRVVDLSPFARRRLTDEDLPALLALCESNPAYYELYGERPTLENLAQALRELPPGCRADQKEFLGFFAEGLVAVMDVIRGYPDERAAYVGFLMVDGTWHGRGIGSQVVRDELHRLRTKGFSRVRLAYIHGNEPARTFWAKLGFEPAGAPVSTSHYIAIPMEREL</sequence>
<organism evidence="3 4">
    <name type="scientific">Thermophilibacter provencensis</name>
    <dbReference type="NCBI Taxonomy" id="1852386"/>
    <lineage>
        <taxon>Bacteria</taxon>
        <taxon>Bacillati</taxon>
        <taxon>Actinomycetota</taxon>
        <taxon>Coriobacteriia</taxon>
        <taxon>Coriobacteriales</taxon>
        <taxon>Atopobiaceae</taxon>
        <taxon>Thermophilibacter</taxon>
    </lineage>
</organism>
<keyword evidence="4" id="KW-1185">Reference proteome</keyword>
<dbReference type="InterPro" id="IPR036754">
    <property type="entry name" value="YbaK/aa-tRNA-synt-asso_dom_sf"/>
</dbReference>
<protein>
    <submittedName>
        <fullName evidence="3">GNAT family N-acetyltransferase</fullName>
        <ecNumber evidence="3">2.3.1.-</ecNumber>
    </submittedName>
</protein>
<dbReference type="InterPro" id="IPR000182">
    <property type="entry name" value="GNAT_dom"/>
</dbReference>
<evidence type="ECO:0000313" key="3">
    <source>
        <dbReference type="EMBL" id="MDM8270202.1"/>
    </source>
</evidence>
<dbReference type="Pfam" id="PF04073">
    <property type="entry name" value="tRNA_edit"/>
    <property type="match status" value="1"/>
</dbReference>
<dbReference type="PANTHER" id="PTHR31423">
    <property type="entry name" value="YBAK DOMAIN-CONTAINING PROTEIN"/>
    <property type="match status" value="1"/>
</dbReference>
<comment type="caution">
    <text evidence="3">The sequence shown here is derived from an EMBL/GenBank/DDBJ whole genome shotgun (WGS) entry which is preliminary data.</text>
</comment>
<dbReference type="EC" id="2.3.1.-" evidence="3"/>
<dbReference type="Gene3D" id="3.90.960.10">
    <property type="entry name" value="YbaK/aminoacyl-tRNA synthetase-associated domain"/>
    <property type="match status" value="1"/>
</dbReference>
<dbReference type="RefSeq" id="WP_289510305.1">
    <property type="nucleotide sequence ID" value="NZ_JAUDEA010000001.1"/>
</dbReference>
<reference evidence="4" key="1">
    <citation type="submission" date="2023-06" db="EMBL/GenBank/DDBJ databases">
        <title>Identification and characterization of horizontal gene transfer across gut microbiota members of farm animals based on homology search.</title>
        <authorList>
            <person name="Zeman M."/>
            <person name="Kubasova T."/>
            <person name="Jahodarova E."/>
            <person name="Nykrynova M."/>
            <person name="Rychlik I."/>
        </authorList>
    </citation>
    <scope>NUCLEOTIDE SEQUENCE [LARGE SCALE GENOMIC DNA]</scope>
    <source>
        <strain evidence="4">153_Feed</strain>
    </source>
</reference>
<accession>A0ABT7V0S0</accession>
<dbReference type="InterPro" id="IPR040285">
    <property type="entry name" value="ProX/PRXD1"/>
</dbReference>
<proteinExistence type="inferred from homology"/>
<evidence type="ECO:0000313" key="4">
    <source>
        <dbReference type="Proteomes" id="UP001529256"/>
    </source>
</evidence>
<dbReference type="Pfam" id="PF00583">
    <property type="entry name" value="Acetyltransf_1"/>
    <property type="match status" value="1"/>
</dbReference>
<dbReference type="SUPFAM" id="SSF55729">
    <property type="entry name" value="Acyl-CoA N-acyltransferases (Nat)"/>
    <property type="match status" value="1"/>
</dbReference>
<dbReference type="SUPFAM" id="SSF55826">
    <property type="entry name" value="YbaK/ProRS associated domain"/>
    <property type="match status" value="1"/>
</dbReference>
<dbReference type="InterPro" id="IPR016181">
    <property type="entry name" value="Acyl_CoA_acyltransferase"/>
</dbReference>
<dbReference type="GO" id="GO:0016746">
    <property type="term" value="F:acyltransferase activity"/>
    <property type="evidence" value="ECO:0007669"/>
    <property type="project" value="UniProtKB-KW"/>
</dbReference>
<evidence type="ECO:0000259" key="2">
    <source>
        <dbReference type="PROSITE" id="PS51186"/>
    </source>
</evidence>
<keyword evidence="3" id="KW-0808">Transferase</keyword>
<comment type="similarity">
    <text evidence="1">Belongs to the PRORSD1 family.</text>
</comment>
<dbReference type="InterPro" id="IPR007214">
    <property type="entry name" value="YbaK/aa-tRNA-synth-assoc-dom"/>
</dbReference>
<dbReference type="CDD" id="cd04301">
    <property type="entry name" value="NAT_SF"/>
    <property type="match status" value="1"/>
</dbReference>
<dbReference type="Proteomes" id="UP001529256">
    <property type="component" value="Unassembled WGS sequence"/>
</dbReference>
<evidence type="ECO:0000256" key="1">
    <source>
        <dbReference type="ARBA" id="ARBA00010201"/>
    </source>
</evidence>
<dbReference type="CDD" id="cd04335">
    <property type="entry name" value="PrdX_deacylase"/>
    <property type="match status" value="1"/>
</dbReference>
<gene>
    <name evidence="3" type="ORF">QUW25_00655</name>
</gene>
<dbReference type="PANTHER" id="PTHR31423:SF3">
    <property type="entry name" value="PROLYL-TRNA SYNTHETASE ASSOCIATED DOMAIN-CONTAINING PROTEIN 1-RELATED"/>
    <property type="match status" value="1"/>
</dbReference>
<keyword evidence="3" id="KW-0012">Acyltransferase</keyword>
<dbReference type="Gene3D" id="3.40.630.30">
    <property type="match status" value="1"/>
</dbReference>
<reference evidence="3 4" key="2">
    <citation type="submission" date="2023-06" db="EMBL/GenBank/DDBJ databases">
        <title>Identification and characterization of horizontal gene transfer across gut microbiota members of farm animals based on homology search.</title>
        <authorList>
            <person name="Schwarzerova J."/>
            <person name="Nykrynova M."/>
            <person name="Jureckova K."/>
            <person name="Cejkova D."/>
            <person name="Rychlik I."/>
        </authorList>
    </citation>
    <scope>NUCLEOTIDE SEQUENCE [LARGE SCALE GENOMIC DNA]</scope>
    <source>
        <strain evidence="3 4">153_Feed</strain>
    </source>
</reference>
<feature type="domain" description="N-acetyltransferase" evidence="2">
    <location>
        <begin position="165"/>
        <end position="320"/>
    </location>
</feature>
<name>A0ABT7V0S0_9ACTN</name>
<dbReference type="PROSITE" id="PS51186">
    <property type="entry name" value="GNAT"/>
    <property type="match status" value="1"/>
</dbReference>
<dbReference type="EMBL" id="JAUDEA010000001">
    <property type="protein sequence ID" value="MDM8270202.1"/>
    <property type="molecule type" value="Genomic_DNA"/>
</dbReference>